<evidence type="ECO:0000259" key="8">
    <source>
        <dbReference type="Pfam" id="PF03968"/>
    </source>
</evidence>
<dbReference type="InterPro" id="IPR005653">
    <property type="entry name" value="OstA-like_N"/>
</dbReference>
<evidence type="ECO:0000313" key="10">
    <source>
        <dbReference type="Proteomes" id="UP000000445"/>
    </source>
</evidence>
<keyword evidence="4 7" id="KW-1133">Transmembrane helix</keyword>
<organism evidence="9 10">
    <name type="scientific">Thermotoga neapolitana (strain ATCC 49049 / DSM 4359 / NBRC 107923 / NS-E)</name>
    <dbReference type="NCBI Taxonomy" id="309803"/>
    <lineage>
        <taxon>Bacteria</taxon>
        <taxon>Thermotogati</taxon>
        <taxon>Thermotogota</taxon>
        <taxon>Thermotogae</taxon>
        <taxon>Thermotogales</taxon>
        <taxon>Thermotogaceae</taxon>
        <taxon>Thermotoga</taxon>
    </lineage>
</organism>
<dbReference type="STRING" id="309803.CTN_0933"/>
<dbReference type="eggNOG" id="COG0795">
    <property type="taxonomic scope" value="Bacteria"/>
</dbReference>
<evidence type="ECO:0000256" key="2">
    <source>
        <dbReference type="ARBA" id="ARBA00022475"/>
    </source>
</evidence>
<dbReference type="PANTHER" id="PTHR30189">
    <property type="entry name" value="LPS-ASSEMBLY PROTEIN"/>
    <property type="match status" value="1"/>
</dbReference>
<comment type="subcellular location">
    <subcellularLocation>
        <location evidence="1">Cell membrane</location>
        <topology evidence="1">Multi-pass membrane protein</topology>
    </subcellularLocation>
</comment>
<keyword evidence="6" id="KW-0998">Cell outer membrane</keyword>
<evidence type="ECO:0000256" key="1">
    <source>
        <dbReference type="ARBA" id="ARBA00004651"/>
    </source>
</evidence>
<gene>
    <name evidence="9" type="ordered locus">CTN_0933</name>
</gene>
<protein>
    <submittedName>
        <fullName evidence="9">Permease YjgP/YjgQ family protein</fullName>
    </submittedName>
</protein>
<dbReference type="InterPro" id="IPR005495">
    <property type="entry name" value="LptG/LptF_permease"/>
</dbReference>
<feature type="transmembrane region" description="Helical" evidence="7">
    <location>
        <begin position="351"/>
        <end position="369"/>
    </location>
</feature>
<dbReference type="Pfam" id="PF03739">
    <property type="entry name" value="LptF_LptG"/>
    <property type="match status" value="1"/>
</dbReference>
<dbReference type="GO" id="GO:0005886">
    <property type="term" value="C:plasma membrane"/>
    <property type="evidence" value="ECO:0007669"/>
    <property type="project" value="UniProtKB-SubCell"/>
</dbReference>
<dbReference type="EMBL" id="CP000916">
    <property type="protein sequence ID" value="ACM23109.1"/>
    <property type="molecule type" value="Genomic_DNA"/>
</dbReference>
<feature type="domain" description="Organic solvent tolerance-like N-terminal" evidence="8">
    <location>
        <begin position="378"/>
        <end position="442"/>
    </location>
</feature>
<feature type="transmembrane region" description="Helical" evidence="7">
    <location>
        <begin position="261"/>
        <end position="281"/>
    </location>
</feature>
<dbReference type="eggNOG" id="COG1452">
    <property type="taxonomic scope" value="Bacteria"/>
</dbReference>
<keyword evidence="10" id="KW-1185">Reference proteome</keyword>
<keyword evidence="5 7" id="KW-0472">Membrane</keyword>
<dbReference type="GO" id="GO:0009279">
    <property type="term" value="C:cell outer membrane"/>
    <property type="evidence" value="ECO:0007669"/>
    <property type="project" value="TreeGrafter"/>
</dbReference>
<reference evidence="9 10" key="1">
    <citation type="journal article" date="2009" name="Biosci. Biotechnol. Biochem.">
        <title>WeGAS: a web-based microbial genome annotation system.</title>
        <authorList>
            <person name="Lee D."/>
            <person name="Seo H."/>
            <person name="Park C."/>
            <person name="Park K."/>
        </authorList>
    </citation>
    <scope>NUCLEOTIDE SEQUENCE [LARGE SCALE GENOMIC DNA]</scope>
    <source>
        <strain evidence="10">ATCC 49049 / DSM 4359 / NBRC 107923 / NS-E</strain>
    </source>
</reference>
<dbReference type="InterPro" id="IPR050218">
    <property type="entry name" value="LptD"/>
</dbReference>
<keyword evidence="3 7" id="KW-0812">Transmembrane</keyword>
<keyword evidence="2" id="KW-1003">Cell membrane</keyword>
<dbReference type="Gene3D" id="2.60.450.10">
    <property type="entry name" value="Lipopolysaccharide (LPS) transport protein A like domain"/>
    <property type="match status" value="1"/>
</dbReference>
<dbReference type="Pfam" id="PF03968">
    <property type="entry name" value="LptD_N"/>
    <property type="match status" value="1"/>
</dbReference>
<proteinExistence type="predicted"/>
<evidence type="ECO:0000256" key="5">
    <source>
        <dbReference type="ARBA" id="ARBA00023136"/>
    </source>
</evidence>
<dbReference type="AlphaFoldDB" id="B9K826"/>
<dbReference type="Proteomes" id="UP000000445">
    <property type="component" value="Chromosome"/>
</dbReference>
<feature type="transmembrane region" description="Helical" evidence="7">
    <location>
        <begin position="86"/>
        <end position="104"/>
    </location>
</feature>
<feature type="transmembrane region" description="Helical" evidence="7">
    <location>
        <begin position="43"/>
        <end position="65"/>
    </location>
</feature>
<dbReference type="HOGENOM" id="CLU_004541_0_0_0"/>
<feature type="transmembrane region" description="Helical" evidence="7">
    <location>
        <begin position="5"/>
        <end position="23"/>
    </location>
</feature>
<evidence type="ECO:0000256" key="6">
    <source>
        <dbReference type="ARBA" id="ARBA00023237"/>
    </source>
</evidence>
<dbReference type="KEGG" id="tna:CTN_0933"/>
<feature type="transmembrane region" description="Helical" evidence="7">
    <location>
        <begin position="288"/>
        <end position="308"/>
    </location>
</feature>
<evidence type="ECO:0000256" key="3">
    <source>
        <dbReference type="ARBA" id="ARBA00022692"/>
    </source>
</evidence>
<evidence type="ECO:0000256" key="7">
    <source>
        <dbReference type="SAM" id="Phobius"/>
    </source>
</evidence>
<dbReference type="GO" id="GO:1990351">
    <property type="term" value="C:transporter complex"/>
    <property type="evidence" value="ECO:0007669"/>
    <property type="project" value="TreeGrafter"/>
</dbReference>
<feature type="transmembrane region" description="Helical" evidence="7">
    <location>
        <begin position="320"/>
        <end position="339"/>
    </location>
</feature>
<dbReference type="PANTHER" id="PTHR30189:SF1">
    <property type="entry name" value="LPS-ASSEMBLY PROTEIN LPTD"/>
    <property type="match status" value="1"/>
</dbReference>
<name>B9K826_THENN</name>
<evidence type="ECO:0000256" key="4">
    <source>
        <dbReference type="ARBA" id="ARBA00022989"/>
    </source>
</evidence>
<accession>B9K826</accession>
<evidence type="ECO:0000313" key="9">
    <source>
        <dbReference type="EMBL" id="ACM23109.1"/>
    </source>
</evidence>
<sequence length="1048" mass="121305">MPFLIGLGGFIIFVSIEILYQLSDLIVRHRVGIGKLFLLLYYYLPYFVAMGVPVGVLLSIFWTFSKLSEDRELMAIQVHGISQKNLIVPFLFLSVLLSVIVFFLNDQVVPVYQSRAEEAMSKYVLKKPEVFVVENVISKIGEDQYFYVEKYDEKTNTLWNVVIFKYGSEEKIVTAKRVQKREERWYLFDGRYYTVDKDGFLKLDVHFSEMELDITEDIENLLRVGKTPREMTGKELKEKIEFFRKVGIKPSPWIVELQSRYANSLTPIVIVLVGVPLSLLFQLRSKSWGVIFTFVLVVLYQGSGAWLSAMGKENLLDPGFAPWIPNIVFSVMGGLLFVLLDTAVAYRIREFLTRIFLLLIFILGTSLFSSQVNIVSDQMERLTDKMLFLGNVEITYKDATIQASKTVVHLNKEDRVEYLEAIGEVVYRKKDTILESDRLIFYPEGERNLLFHVRGSTIVEIEGEKKKIYLSGEEITVEGSKTTVDFGYITTCSEIPPHYKLKATYMEIRENDYLLAKNVVFYLLEIPIFYQPVFFTSLSDKPQPFSVEIGYGQNPYLKTSYNVSYAQGLVFFSVKSVLGEGNWKEFEWNHKLGNWTVNVNYEESPDSREALVKLFDEKNVILFSQDEGYKRTYRFERKEKVMNGNLNIVLEKSSDGTYIIPRVTLKRASFKLSQGTLSVSSFTHETRVEGEGSETSGTVNLSFRSVPFFLLQTVNVNTTGKYLFENRIFDEEVSFLKVDSVWDFQNLSLGKLITLDDKIYAGIYRSEESGYRVGNFFTTTLKVPLDPFSFESYYKLYVVRGENLRKFSQNESRNEVDLKAIFSYGGFHSSLETTYDFIEEEFSDPYLKTSFSFKTGNLTHTINTTTRFVLDDLKKSYTRWEFQQRAGSLLNKLYFTYFYDKANIEYIEDQMRIYGRDFLFMEDPRITAYSKVKVDPFKLERFWIRGNFKREEIVHSIKLDFDGEDLDLSYGMKNGDPTFDLSISLENWSVRSFSVSVEKALHCLGARVSASFGRDFSLENFSVFFYIRDFPNSGIGFDSEEGLGVNVF</sequence>